<protein>
    <submittedName>
        <fullName evidence="2">Uncharacterized protein</fullName>
    </submittedName>
</protein>
<dbReference type="EMBL" id="VUMM01000006">
    <property type="protein sequence ID" value="MSS01394.1"/>
    <property type="molecule type" value="Genomic_DNA"/>
</dbReference>
<organism evidence="2 3">
    <name type="scientific">Floccifex porci</name>
    <dbReference type="NCBI Taxonomy" id="2606629"/>
    <lineage>
        <taxon>Bacteria</taxon>
        <taxon>Bacillati</taxon>
        <taxon>Bacillota</taxon>
        <taxon>Erysipelotrichia</taxon>
        <taxon>Erysipelotrichales</taxon>
        <taxon>Erysipelotrichaceae</taxon>
        <taxon>Floccifex</taxon>
    </lineage>
</organism>
<keyword evidence="3" id="KW-1185">Reference proteome</keyword>
<evidence type="ECO:0000256" key="1">
    <source>
        <dbReference type="SAM" id="Phobius"/>
    </source>
</evidence>
<evidence type="ECO:0000313" key="2">
    <source>
        <dbReference type="EMBL" id="MSS01394.1"/>
    </source>
</evidence>
<feature type="transmembrane region" description="Helical" evidence="1">
    <location>
        <begin position="56"/>
        <end position="75"/>
    </location>
</feature>
<keyword evidence="1" id="KW-0812">Transmembrane</keyword>
<keyword evidence="1" id="KW-0472">Membrane</keyword>
<dbReference type="RefSeq" id="WP_154459928.1">
    <property type="nucleotide sequence ID" value="NZ_JAQYTQ010000077.1"/>
</dbReference>
<accession>A0A7X2N2Q8</accession>
<feature type="transmembrane region" description="Helical" evidence="1">
    <location>
        <begin position="32"/>
        <end position="50"/>
    </location>
</feature>
<evidence type="ECO:0000313" key="3">
    <source>
        <dbReference type="Proteomes" id="UP000470082"/>
    </source>
</evidence>
<reference evidence="2 3" key="1">
    <citation type="submission" date="2019-08" db="EMBL/GenBank/DDBJ databases">
        <title>In-depth cultivation of the pig gut microbiome towards novel bacterial diversity and tailored functional studies.</title>
        <authorList>
            <person name="Wylensek D."/>
            <person name="Hitch T.C.A."/>
            <person name="Clavel T."/>
        </authorList>
    </citation>
    <scope>NUCLEOTIDE SEQUENCE [LARGE SCALE GENOMIC DNA]</scope>
    <source>
        <strain evidence="2 3">LKV-178-WT-2G</strain>
    </source>
</reference>
<proteinExistence type="predicted"/>
<dbReference type="Proteomes" id="UP000470082">
    <property type="component" value="Unassembled WGS sequence"/>
</dbReference>
<gene>
    <name evidence="2" type="ORF">FYJ50_04630</name>
</gene>
<keyword evidence="1" id="KW-1133">Transmembrane helix</keyword>
<comment type="caution">
    <text evidence="2">The sequence shown here is derived from an EMBL/GenBank/DDBJ whole genome shotgun (WGS) entry which is preliminary data.</text>
</comment>
<dbReference type="AlphaFoldDB" id="A0A7X2N2Q8"/>
<feature type="transmembrane region" description="Helical" evidence="1">
    <location>
        <begin position="87"/>
        <end position="106"/>
    </location>
</feature>
<sequence length="111" mass="13547">MKVFQKLNIPAWKSLIPFYGSYFVFKKVWNSYSFWIYAFCAGLIFIQYFFLHYDLYGAILFIVCLCTLFFEWMALHFYLCKWFKMNIFVYLLLIFLYPAGYCILGFSKQKE</sequence>
<name>A0A7X2N2Q8_9FIRM</name>